<reference evidence="3" key="1">
    <citation type="submission" date="2011-12" db="EMBL/GenBank/DDBJ databases">
        <title>Complete genome sequence of Streptomyces cattleya strain DSM 46488.</title>
        <authorList>
            <person name="Ou H.-Y."/>
            <person name="Li P."/>
            <person name="Zhao C."/>
            <person name="O'Hagan D."/>
            <person name="Deng Z."/>
        </authorList>
    </citation>
    <scope>NUCLEOTIDE SEQUENCE [LARGE SCALE GENOMIC DNA]</scope>
    <source>
        <strain evidence="3">ATCC 35852 / DSM 46488 / JCM 4925 / NBRC 14057 / NRRL 8057</strain>
    </source>
</reference>
<proteinExistence type="predicted"/>
<dbReference type="AlphaFoldDB" id="G8WSB7"/>
<dbReference type="HOGENOM" id="CLU_2977202_0_0_11"/>
<keyword evidence="3" id="KW-1185">Reference proteome</keyword>
<organism evidence="2 3">
    <name type="scientific">Streptantibioticus cattleyicolor (strain ATCC 35852 / DSM 46488 / JCM 4925 / NBRC 14057 / NRRL 8057)</name>
    <name type="common">Streptomyces cattleya</name>
    <dbReference type="NCBI Taxonomy" id="1003195"/>
    <lineage>
        <taxon>Bacteria</taxon>
        <taxon>Bacillati</taxon>
        <taxon>Actinomycetota</taxon>
        <taxon>Actinomycetes</taxon>
        <taxon>Kitasatosporales</taxon>
        <taxon>Streptomycetaceae</taxon>
        <taxon>Streptantibioticus</taxon>
    </lineage>
</organism>
<dbReference type="Proteomes" id="UP000007842">
    <property type="component" value="Chromosome"/>
</dbReference>
<dbReference type="KEGG" id="scy:SCATT_29870"/>
<name>G8WSB7_STREN</name>
<protein>
    <submittedName>
        <fullName evidence="2">Uncharacterized protein</fullName>
    </submittedName>
</protein>
<gene>
    <name evidence="2" type="ordered locus">SCATT_29870</name>
</gene>
<evidence type="ECO:0000313" key="2">
    <source>
        <dbReference type="EMBL" id="AEW95358.1"/>
    </source>
</evidence>
<dbReference type="EMBL" id="CP003219">
    <property type="protein sequence ID" value="AEW95358.1"/>
    <property type="molecule type" value="Genomic_DNA"/>
</dbReference>
<accession>G8WSB7</accession>
<feature type="region of interest" description="Disordered" evidence="1">
    <location>
        <begin position="1"/>
        <end position="25"/>
    </location>
</feature>
<evidence type="ECO:0000256" key="1">
    <source>
        <dbReference type="SAM" id="MobiDB-lite"/>
    </source>
</evidence>
<sequence length="58" mass="5689">MAELAGGRGSPETALTPTPSRVPPRGVAAAGALRLEGDPASAPAGDPRRAMALIALTP</sequence>
<evidence type="ECO:0000313" key="3">
    <source>
        <dbReference type="Proteomes" id="UP000007842"/>
    </source>
</evidence>